<accession>A0A633T390</accession>
<dbReference type="EMBL" id="AAMHFX010000011">
    <property type="protein sequence ID" value="EDH3300804.1"/>
    <property type="molecule type" value="Genomic_DNA"/>
</dbReference>
<sequence length="67" mass="8249">MLFICYLYVIYIFLNSFCTKPKHFPPFFYFYLKPFLVLKKGLKRISYFLFFFIASSIKEEQTFIFSL</sequence>
<reference evidence="1" key="1">
    <citation type="submission" date="2019-10" db="EMBL/GenBank/DDBJ databases">
        <authorList>
            <consortium name="PulseNet: The National Subtyping Network for Foodborne Disease Surveillance"/>
            <person name="Tarr C.L."/>
            <person name="Trees E."/>
            <person name="Katz L.S."/>
            <person name="Carleton-Romer H.A."/>
            <person name="Stroika S."/>
            <person name="Kucerova Z."/>
            <person name="Roache K.F."/>
            <person name="Sabol A.L."/>
            <person name="Besser J."/>
            <person name="Gerner-Smidt P."/>
        </authorList>
    </citation>
    <scope>NUCLEOTIDE SEQUENCE</scope>
    <source>
        <strain evidence="1">PNUSAC012803</strain>
    </source>
</reference>
<gene>
    <name evidence="1" type="ORF">GC782_08200</name>
</gene>
<evidence type="ECO:0000313" key="1">
    <source>
        <dbReference type="EMBL" id="EDH3300804.1"/>
    </source>
</evidence>
<organism evidence="1">
    <name type="scientific">Campylobacter jejuni</name>
    <dbReference type="NCBI Taxonomy" id="197"/>
    <lineage>
        <taxon>Bacteria</taxon>
        <taxon>Pseudomonadati</taxon>
        <taxon>Campylobacterota</taxon>
        <taxon>Epsilonproteobacteria</taxon>
        <taxon>Campylobacterales</taxon>
        <taxon>Campylobacteraceae</taxon>
        <taxon>Campylobacter</taxon>
    </lineage>
</organism>
<dbReference type="AlphaFoldDB" id="A0A633T390"/>
<protein>
    <submittedName>
        <fullName evidence="1">Uncharacterized protein</fullName>
    </submittedName>
</protein>
<name>A0A633T390_CAMJU</name>
<comment type="caution">
    <text evidence="1">The sequence shown here is derived from an EMBL/GenBank/DDBJ whole genome shotgun (WGS) entry which is preliminary data.</text>
</comment>
<proteinExistence type="predicted"/>